<dbReference type="GeneID" id="14919188"/>
<dbReference type="InterPro" id="IPR000408">
    <property type="entry name" value="Reg_chr_condens"/>
</dbReference>
<gene>
    <name evidence="2" type="ORF">ACA1_138480</name>
</gene>
<dbReference type="AlphaFoldDB" id="L8H220"/>
<evidence type="ECO:0000256" key="1">
    <source>
        <dbReference type="PROSITE-ProRule" id="PRU00235"/>
    </source>
</evidence>
<organism evidence="2 3">
    <name type="scientific">Acanthamoeba castellanii (strain ATCC 30010 / Neff)</name>
    <dbReference type="NCBI Taxonomy" id="1257118"/>
    <lineage>
        <taxon>Eukaryota</taxon>
        <taxon>Amoebozoa</taxon>
        <taxon>Discosea</taxon>
        <taxon>Longamoebia</taxon>
        <taxon>Centramoebida</taxon>
        <taxon>Acanthamoebidae</taxon>
        <taxon>Acanthamoeba</taxon>
    </lineage>
</organism>
<dbReference type="PROSITE" id="PS50012">
    <property type="entry name" value="RCC1_3"/>
    <property type="match status" value="1"/>
</dbReference>
<dbReference type="EMBL" id="KB007956">
    <property type="protein sequence ID" value="ELR18426.1"/>
    <property type="molecule type" value="Genomic_DNA"/>
</dbReference>
<dbReference type="RefSeq" id="XP_004340454.1">
    <property type="nucleotide sequence ID" value="XM_004340406.1"/>
</dbReference>
<keyword evidence="3" id="KW-1185">Reference proteome</keyword>
<proteinExistence type="predicted"/>
<accession>L8H220</accession>
<dbReference type="Gene3D" id="2.130.10.30">
    <property type="entry name" value="Regulator of chromosome condensation 1/beta-lactamase-inhibitor protein II"/>
    <property type="match status" value="1"/>
</dbReference>
<protein>
    <recommendedName>
        <fullName evidence="4">Regulator of chromosome condensation (RCC1) repeat domain containing protein</fullName>
    </recommendedName>
</protein>
<name>L8H220_ACACF</name>
<reference evidence="2 3" key="1">
    <citation type="journal article" date="2013" name="Genome Biol.">
        <title>Genome of Acanthamoeba castellanii highlights extensive lateral gene transfer and early evolution of tyrosine kinase signaling.</title>
        <authorList>
            <person name="Clarke M."/>
            <person name="Lohan A.J."/>
            <person name="Liu B."/>
            <person name="Lagkouvardos I."/>
            <person name="Roy S."/>
            <person name="Zafar N."/>
            <person name="Bertelli C."/>
            <person name="Schilde C."/>
            <person name="Kianianmomeni A."/>
            <person name="Burglin T.R."/>
            <person name="Frech C."/>
            <person name="Turcotte B."/>
            <person name="Kopec K.O."/>
            <person name="Synnott J.M."/>
            <person name="Choo C."/>
            <person name="Paponov I."/>
            <person name="Finkler A."/>
            <person name="Soon Heng Tan C."/>
            <person name="Hutchins A.P."/>
            <person name="Weinmeier T."/>
            <person name="Rattei T."/>
            <person name="Chu J.S."/>
            <person name="Gimenez G."/>
            <person name="Irimia M."/>
            <person name="Rigden D.J."/>
            <person name="Fitzpatrick D.A."/>
            <person name="Lorenzo-Morales J."/>
            <person name="Bateman A."/>
            <person name="Chiu C.H."/>
            <person name="Tang P."/>
            <person name="Hegemann P."/>
            <person name="Fromm H."/>
            <person name="Raoult D."/>
            <person name="Greub G."/>
            <person name="Miranda-Saavedra D."/>
            <person name="Chen N."/>
            <person name="Nash P."/>
            <person name="Ginger M.L."/>
            <person name="Horn M."/>
            <person name="Schaap P."/>
            <person name="Caler L."/>
            <person name="Loftus B."/>
        </authorList>
    </citation>
    <scope>NUCLEOTIDE SEQUENCE [LARGE SCALE GENOMIC DNA]</scope>
    <source>
        <strain evidence="2 3">Neff</strain>
    </source>
</reference>
<dbReference type="GO" id="GO:0005737">
    <property type="term" value="C:cytoplasm"/>
    <property type="evidence" value="ECO:0007669"/>
    <property type="project" value="TreeGrafter"/>
</dbReference>
<dbReference type="SUPFAM" id="SSF50985">
    <property type="entry name" value="RCC1/BLIP-II"/>
    <property type="match status" value="1"/>
</dbReference>
<dbReference type="InterPro" id="IPR051553">
    <property type="entry name" value="Ran_GTPase-activating"/>
</dbReference>
<dbReference type="InterPro" id="IPR009091">
    <property type="entry name" value="RCC1/BLIP-II"/>
</dbReference>
<dbReference type="Proteomes" id="UP000011083">
    <property type="component" value="Unassembled WGS sequence"/>
</dbReference>
<dbReference type="VEuPathDB" id="AmoebaDB:ACA1_138480"/>
<feature type="repeat" description="RCC1" evidence="1">
    <location>
        <begin position="91"/>
        <end position="140"/>
    </location>
</feature>
<dbReference type="KEGG" id="acan:ACA1_138480"/>
<evidence type="ECO:0008006" key="4">
    <source>
        <dbReference type="Google" id="ProtNLM"/>
    </source>
</evidence>
<sequence length="179" mass="18952">MDEVPPARVDESCLTEQHLRILPFLLLGGGGDSHFEGSVVLGHPRQEEGVRWAAPARIGAWTPTLVEALRCEEIVEVVAGDTNSAAITRCGQVFMWGSCRSCIDLASNDPTKPTLVEALSGTPIAAVALGECHCLFLTTDGLVLLCGLDLYVQPAHTLRGHASGVPLGHLGHHSTNWGG</sequence>
<dbReference type="PANTHER" id="PTHR45982">
    <property type="entry name" value="REGULATOR OF CHROMOSOME CONDENSATION"/>
    <property type="match status" value="1"/>
</dbReference>
<dbReference type="PANTHER" id="PTHR45982:SF1">
    <property type="entry name" value="REGULATOR OF CHROMOSOME CONDENSATION"/>
    <property type="match status" value="1"/>
</dbReference>
<evidence type="ECO:0000313" key="3">
    <source>
        <dbReference type="Proteomes" id="UP000011083"/>
    </source>
</evidence>
<dbReference type="OrthoDB" id="10256179at2759"/>
<dbReference type="GO" id="GO:0005085">
    <property type="term" value="F:guanyl-nucleotide exchange factor activity"/>
    <property type="evidence" value="ECO:0007669"/>
    <property type="project" value="TreeGrafter"/>
</dbReference>
<evidence type="ECO:0000313" key="2">
    <source>
        <dbReference type="EMBL" id="ELR18426.1"/>
    </source>
</evidence>